<dbReference type="SUPFAM" id="SSF54752">
    <property type="entry name" value="RecA protein, C-terminal domain"/>
    <property type="match status" value="1"/>
</dbReference>
<evidence type="ECO:0000256" key="8">
    <source>
        <dbReference type="SAM" id="MobiDB-lite"/>
    </source>
</evidence>
<dbReference type="InterPro" id="IPR049261">
    <property type="entry name" value="RecA-like_C"/>
</dbReference>
<keyword evidence="2 6" id="KW-0547">Nucleotide-binding</keyword>
<keyword evidence="5 7" id="KW-0233">DNA recombination</keyword>
<dbReference type="PRINTS" id="PR00142">
    <property type="entry name" value="RECA"/>
</dbReference>
<feature type="signal peptide" evidence="9">
    <location>
        <begin position="1"/>
        <end position="19"/>
    </location>
</feature>
<dbReference type="FunFam" id="3.40.50.300:FF:000087">
    <property type="entry name" value="Recombinase RecA"/>
    <property type="match status" value="1"/>
</dbReference>
<dbReference type="EMBL" id="FN649742">
    <property type="protein sequence ID" value="CBN75857.1"/>
    <property type="molecule type" value="Genomic_DNA"/>
</dbReference>
<reference evidence="12 13" key="1">
    <citation type="journal article" date="2010" name="Nature">
        <title>The Ectocarpus genome and the independent evolution of multicellularity in brown algae.</title>
        <authorList>
            <person name="Cock J.M."/>
            <person name="Sterck L."/>
            <person name="Rouze P."/>
            <person name="Scornet D."/>
            <person name="Allen A.E."/>
            <person name="Amoutzias G."/>
            <person name="Anthouard V."/>
            <person name="Artiguenave F."/>
            <person name="Aury J.M."/>
            <person name="Badger J.H."/>
            <person name="Beszteri B."/>
            <person name="Billiau K."/>
            <person name="Bonnet E."/>
            <person name="Bothwell J.H."/>
            <person name="Bowler C."/>
            <person name="Boyen C."/>
            <person name="Brownlee C."/>
            <person name="Carrano C.J."/>
            <person name="Charrier B."/>
            <person name="Cho G.Y."/>
            <person name="Coelho S.M."/>
            <person name="Collen J."/>
            <person name="Corre E."/>
            <person name="Da Silva C."/>
            <person name="Delage L."/>
            <person name="Delaroque N."/>
            <person name="Dittami S.M."/>
            <person name="Doulbeau S."/>
            <person name="Elias M."/>
            <person name="Farnham G."/>
            <person name="Gachon C.M."/>
            <person name="Gschloessl B."/>
            <person name="Heesch S."/>
            <person name="Jabbari K."/>
            <person name="Jubin C."/>
            <person name="Kawai H."/>
            <person name="Kimura K."/>
            <person name="Kloareg B."/>
            <person name="Kupper F.C."/>
            <person name="Lang D."/>
            <person name="Le Bail A."/>
            <person name="Leblanc C."/>
            <person name="Lerouge P."/>
            <person name="Lohr M."/>
            <person name="Lopez P.J."/>
            <person name="Martens C."/>
            <person name="Maumus F."/>
            <person name="Michel G."/>
            <person name="Miranda-Saavedra D."/>
            <person name="Morales J."/>
            <person name="Moreau H."/>
            <person name="Motomura T."/>
            <person name="Nagasato C."/>
            <person name="Napoli C.A."/>
            <person name="Nelson D.R."/>
            <person name="Nyvall-Collen P."/>
            <person name="Peters A.F."/>
            <person name="Pommier C."/>
            <person name="Potin P."/>
            <person name="Poulain J."/>
            <person name="Quesneville H."/>
            <person name="Read B."/>
            <person name="Rensing S.A."/>
            <person name="Ritter A."/>
            <person name="Rousvoal S."/>
            <person name="Samanta M."/>
            <person name="Samson G."/>
            <person name="Schroeder D.C."/>
            <person name="Segurens B."/>
            <person name="Strittmatter M."/>
            <person name="Tonon T."/>
            <person name="Tregear J.W."/>
            <person name="Valentin K."/>
            <person name="von Dassow P."/>
            <person name="Yamagishi T."/>
            <person name="Van de Peer Y."/>
            <person name="Wincker P."/>
        </authorList>
    </citation>
    <scope>NUCLEOTIDE SEQUENCE [LARGE SCALE GENOMIC DNA]</scope>
    <source>
        <strain evidence="13">Ec32 / CCAP1310/4</strain>
    </source>
</reference>
<name>D8LH04_ECTSI</name>
<dbReference type="OMA" id="VCQPETG"/>
<dbReference type="GO" id="GO:0140664">
    <property type="term" value="F:ATP-dependent DNA damage sensor activity"/>
    <property type="evidence" value="ECO:0007669"/>
    <property type="project" value="InterPro"/>
</dbReference>
<keyword evidence="13" id="KW-1185">Reference proteome</keyword>
<dbReference type="SMART" id="SM00382">
    <property type="entry name" value="AAA"/>
    <property type="match status" value="1"/>
</dbReference>
<dbReference type="GO" id="GO:0006281">
    <property type="term" value="P:DNA repair"/>
    <property type="evidence" value="ECO:0007669"/>
    <property type="project" value="InterPro"/>
</dbReference>
<sequence length="453" mass="47937">MTKFQVMLAVAGLASHAAAFVPVPASWWRPSAVAAAYSTSADRHSKTNRASLAMKKEPAAGARGGKAGAKGAADEAIDPRRQALDGVLHQIERCYGRGSILKMGDTTSMDVETSSTGSMTLDIALGGGYPRGRVVEIYGPESSGKTTLALHALAEIQKTGGVAAFIDAEHALDPAYADRLGVDVADLLVSQPDSGEMALDVVDQLVRSNAVDMVVVDSVAALVPRAELEGEMADMQMGLQARLMSKAMRKVTGSLSKSQCTVVFLNQLRSKIGVIYGSPEVTSGGNALKYYSSVRLDVRRKESLRDNAGITVKVKVAKNKIAPPFRVVEMDILFGTGIDTVSCLLDAAEDAGFFTRKGSWYSYEGKNVSQGRLNTVAHLKENQALRETLQDQVRAHLLEKAIKDREGGVADTPITDLEDDVFASSADGGAAAAAPAAKPRRRTAGSVEETLGV</sequence>
<protein>
    <submittedName>
        <fullName evidence="12">Recombinase A</fullName>
    </submittedName>
</protein>
<evidence type="ECO:0000313" key="13">
    <source>
        <dbReference type="Proteomes" id="UP000002630"/>
    </source>
</evidence>
<evidence type="ECO:0000256" key="3">
    <source>
        <dbReference type="ARBA" id="ARBA00022840"/>
    </source>
</evidence>
<evidence type="ECO:0000256" key="4">
    <source>
        <dbReference type="ARBA" id="ARBA00023125"/>
    </source>
</evidence>
<evidence type="ECO:0000256" key="9">
    <source>
        <dbReference type="SAM" id="SignalP"/>
    </source>
</evidence>
<dbReference type="InterPro" id="IPR020588">
    <property type="entry name" value="RecA_ATP-bd"/>
</dbReference>
<feature type="region of interest" description="Disordered" evidence="8">
    <location>
        <begin position="45"/>
        <end position="75"/>
    </location>
</feature>
<dbReference type="GO" id="GO:0006310">
    <property type="term" value="P:DNA recombination"/>
    <property type="evidence" value="ECO:0007669"/>
    <property type="project" value="UniProtKB-KW"/>
</dbReference>
<evidence type="ECO:0000259" key="11">
    <source>
        <dbReference type="PROSITE" id="PS50163"/>
    </source>
</evidence>
<dbReference type="eggNOG" id="KOG1433">
    <property type="taxonomic scope" value="Eukaryota"/>
</dbReference>
<dbReference type="CDD" id="cd00983">
    <property type="entry name" value="RecA"/>
    <property type="match status" value="1"/>
</dbReference>
<dbReference type="InterPro" id="IPR013765">
    <property type="entry name" value="DNA_recomb/repair_RecA"/>
</dbReference>
<evidence type="ECO:0000313" key="12">
    <source>
        <dbReference type="EMBL" id="CBN75857.1"/>
    </source>
</evidence>
<dbReference type="GO" id="GO:0005524">
    <property type="term" value="F:ATP binding"/>
    <property type="evidence" value="ECO:0007669"/>
    <property type="project" value="UniProtKB-KW"/>
</dbReference>
<dbReference type="EMBL" id="FN648307">
    <property type="protein sequence ID" value="CBN75857.1"/>
    <property type="molecule type" value="Genomic_DNA"/>
</dbReference>
<proteinExistence type="inferred from homology"/>
<keyword evidence="4 7" id="KW-0238">DNA-binding</keyword>
<dbReference type="OrthoDB" id="5957327at2759"/>
<dbReference type="InterPro" id="IPR020587">
    <property type="entry name" value="RecA_monomer-monomer_interface"/>
</dbReference>
<organism evidence="12 13">
    <name type="scientific">Ectocarpus siliculosus</name>
    <name type="common">Brown alga</name>
    <name type="synonym">Conferva siliculosa</name>
    <dbReference type="NCBI Taxonomy" id="2880"/>
    <lineage>
        <taxon>Eukaryota</taxon>
        <taxon>Sar</taxon>
        <taxon>Stramenopiles</taxon>
        <taxon>Ochrophyta</taxon>
        <taxon>PX clade</taxon>
        <taxon>Phaeophyceae</taxon>
        <taxon>Ectocarpales</taxon>
        <taxon>Ectocarpaceae</taxon>
        <taxon>Ectocarpus</taxon>
    </lineage>
</organism>
<feature type="chain" id="PRO_5003117187" evidence="9">
    <location>
        <begin position="20"/>
        <end position="453"/>
    </location>
</feature>
<dbReference type="SUPFAM" id="SSF52540">
    <property type="entry name" value="P-loop containing nucleoside triphosphate hydrolases"/>
    <property type="match status" value="1"/>
</dbReference>
<feature type="domain" description="RecA family profile 2" evidence="11">
    <location>
        <begin position="273"/>
        <end position="343"/>
    </location>
</feature>
<dbReference type="STRING" id="2880.D8LH04"/>
<dbReference type="PANTHER" id="PTHR45900">
    <property type="entry name" value="RECA"/>
    <property type="match status" value="1"/>
</dbReference>
<accession>D8LH04</accession>
<dbReference type="GO" id="GO:0003697">
    <property type="term" value="F:single-stranded DNA binding"/>
    <property type="evidence" value="ECO:0007669"/>
    <property type="project" value="InterPro"/>
</dbReference>
<feature type="region of interest" description="Disordered" evidence="8">
    <location>
        <begin position="428"/>
        <end position="453"/>
    </location>
</feature>
<evidence type="ECO:0000256" key="1">
    <source>
        <dbReference type="ARBA" id="ARBA00009391"/>
    </source>
</evidence>
<dbReference type="InterPro" id="IPR023400">
    <property type="entry name" value="RecA_C_sf"/>
</dbReference>
<comment type="similarity">
    <text evidence="1 6">Belongs to the RecA family.</text>
</comment>
<dbReference type="PANTHER" id="PTHR45900:SF1">
    <property type="entry name" value="MITOCHONDRIAL DNA REPAIR PROTEIN RECA HOMOLOG-RELATED"/>
    <property type="match status" value="1"/>
</dbReference>
<feature type="domain" description="RecA family profile 1" evidence="10">
    <location>
        <begin position="110"/>
        <end position="268"/>
    </location>
</feature>
<evidence type="ECO:0000256" key="5">
    <source>
        <dbReference type="ARBA" id="ARBA00023172"/>
    </source>
</evidence>
<dbReference type="PROSITE" id="PS50163">
    <property type="entry name" value="RECA_3"/>
    <property type="match status" value="1"/>
</dbReference>
<dbReference type="InterPro" id="IPR027417">
    <property type="entry name" value="P-loop_NTPase"/>
</dbReference>
<evidence type="ECO:0000259" key="10">
    <source>
        <dbReference type="PROSITE" id="PS50162"/>
    </source>
</evidence>
<dbReference type="InterPro" id="IPR049428">
    <property type="entry name" value="RecA-like_N"/>
</dbReference>
<dbReference type="Pfam" id="PF21096">
    <property type="entry name" value="RecA_C"/>
    <property type="match status" value="1"/>
</dbReference>
<keyword evidence="9" id="KW-0732">Signal</keyword>
<dbReference type="InterPro" id="IPR003593">
    <property type="entry name" value="AAA+_ATPase"/>
</dbReference>
<dbReference type="InParanoid" id="D8LH04"/>
<dbReference type="AlphaFoldDB" id="D8LH04"/>
<dbReference type="PROSITE" id="PS50162">
    <property type="entry name" value="RECA_2"/>
    <property type="match status" value="1"/>
</dbReference>
<dbReference type="HAMAP" id="MF_00268">
    <property type="entry name" value="RecA"/>
    <property type="match status" value="1"/>
</dbReference>
<keyword evidence="7" id="KW-0227">DNA damage</keyword>
<evidence type="ECO:0000256" key="7">
    <source>
        <dbReference type="RuleBase" id="RU004527"/>
    </source>
</evidence>
<evidence type="ECO:0000256" key="2">
    <source>
        <dbReference type="ARBA" id="ARBA00022741"/>
    </source>
</evidence>
<keyword evidence="3 6" id="KW-0067">ATP-binding</keyword>
<evidence type="ECO:0000256" key="6">
    <source>
        <dbReference type="RuleBase" id="RU003422"/>
    </source>
</evidence>
<dbReference type="NCBIfam" id="TIGR02012">
    <property type="entry name" value="tigrfam_recA"/>
    <property type="match status" value="1"/>
</dbReference>
<dbReference type="Pfam" id="PF00154">
    <property type="entry name" value="RecA_N"/>
    <property type="match status" value="1"/>
</dbReference>
<dbReference type="Proteomes" id="UP000002630">
    <property type="component" value="Linkage Group LG17"/>
</dbReference>
<dbReference type="Gene3D" id="3.40.50.300">
    <property type="entry name" value="P-loop containing nucleotide triphosphate hydrolases"/>
    <property type="match status" value="1"/>
</dbReference>
<gene>
    <name evidence="12" type="primary">RecA</name>
    <name evidence="12" type="ORF">Esi_0182_0058</name>
</gene>
<feature type="compositionally biased region" description="Low complexity" evidence="8">
    <location>
        <begin position="428"/>
        <end position="437"/>
    </location>
</feature>